<evidence type="ECO:0000256" key="5">
    <source>
        <dbReference type="ARBA" id="ARBA00023136"/>
    </source>
</evidence>
<organism evidence="8 9">
    <name type="scientific">Phyllobacterium myrsinacearum</name>
    <dbReference type="NCBI Taxonomy" id="28101"/>
    <lineage>
        <taxon>Bacteria</taxon>
        <taxon>Pseudomonadati</taxon>
        <taxon>Pseudomonadota</taxon>
        <taxon>Alphaproteobacteria</taxon>
        <taxon>Hyphomicrobiales</taxon>
        <taxon>Phyllobacteriaceae</taxon>
        <taxon>Phyllobacterium</taxon>
    </lineage>
</organism>
<evidence type="ECO:0000256" key="6">
    <source>
        <dbReference type="SAM" id="Phobius"/>
    </source>
</evidence>
<dbReference type="SUPFAM" id="SSF103473">
    <property type="entry name" value="MFS general substrate transporter"/>
    <property type="match status" value="1"/>
</dbReference>
<evidence type="ECO:0000313" key="8">
    <source>
        <dbReference type="EMBL" id="PRD55538.1"/>
    </source>
</evidence>
<name>A0A2S9JQM5_9HYPH</name>
<sequence>MLKTVRWQLIALIFVAGIINYIDRAALSIAAPLVSKELALDPAQLGILFSSFFIGYSLFCFIGGYAADRFGPRRVMAIAMLLWSLFCGATALAFSFGSLLVLRVLFGMAEGPFNTTINKTISNWFPRREQGRASGLANAGTALGGAIAGPIVGLVALHFGWRASFIAIMMLGLIWVVAWMIMSKDQPFQHKRVTAQELHDITSDQEPENSATERGALTSYLRKPTILATAFAFFGYSYLLYFFLTWFPSYLINIQHLSVSQMSIVSMIPWSVGFVGMALGGFVSDFIFRKTGNLVFSRKIVLVVSLSIAAVAVAVAGMVTSVVPAVTAMTVAVFFMYLTASAYWTTILSVVEKRHVGSVSGFVHLVANLAGIAAPTITGILIQWTGVYQSAFLLAGAIAVSGALCVFIFVRKEVPSAVWTKALGEEHPVG</sequence>
<dbReference type="Proteomes" id="UP000238563">
    <property type="component" value="Unassembled WGS sequence"/>
</dbReference>
<dbReference type="Pfam" id="PF07690">
    <property type="entry name" value="MFS_1"/>
    <property type="match status" value="1"/>
</dbReference>
<evidence type="ECO:0000256" key="3">
    <source>
        <dbReference type="ARBA" id="ARBA00022692"/>
    </source>
</evidence>
<keyword evidence="4 6" id="KW-1133">Transmembrane helix</keyword>
<keyword evidence="3 6" id="KW-0812">Transmembrane</keyword>
<reference evidence="8 9" key="1">
    <citation type="submission" date="2018-02" db="EMBL/GenBank/DDBJ databases">
        <title>The draft genome of Phyllobacterium myrsinacearum DSM5892.</title>
        <authorList>
            <person name="Li L."/>
            <person name="Liu L."/>
            <person name="Zhang X."/>
            <person name="Wang T."/>
        </authorList>
    </citation>
    <scope>NUCLEOTIDE SEQUENCE [LARGE SCALE GENOMIC DNA]</scope>
    <source>
        <strain evidence="8 9">DSM 5892</strain>
    </source>
</reference>
<accession>A0A2S9JQM5</accession>
<feature type="transmembrane region" description="Helical" evidence="6">
    <location>
        <begin position="267"/>
        <end position="288"/>
    </location>
</feature>
<dbReference type="RefSeq" id="WP_105733767.1">
    <property type="nucleotide sequence ID" value="NZ_PVBT01000002.1"/>
</dbReference>
<evidence type="ECO:0000259" key="7">
    <source>
        <dbReference type="PROSITE" id="PS50850"/>
    </source>
</evidence>
<feature type="transmembrane region" description="Helical" evidence="6">
    <location>
        <begin position="325"/>
        <end position="350"/>
    </location>
</feature>
<comment type="subcellular location">
    <subcellularLocation>
        <location evidence="1">Cell membrane</location>
        <topology evidence="1">Multi-pass membrane protein</topology>
    </subcellularLocation>
</comment>
<dbReference type="GO" id="GO:0022857">
    <property type="term" value="F:transmembrane transporter activity"/>
    <property type="evidence" value="ECO:0007669"/>
    <property type="project" value="InterPro"/>
</dbReference>
<dbReference type="PIRSF" id="PIRSF002808">
    <property type="entry name" value="Hexose_phosphate_transp"/>
    <property type="match status" value="1"/>
</dbReference>
<dbReference type="OrthoDB" id="272777at2"/>
<feature type="transmembrane region" description="Helical" evidence="6">
    <location>
        <begin position="159"/>
        <end position="182"/>
    </location>
</feature>
<dbReference type="InterPro" id="IPR050382">
    <property type="entry name" value="MFS_Na/Anion_cotransporter"/>
</dbReference>
<dbReference type="InterPro" id="IPR011701">
    <property type="entry name" value="MFS"/>
</dbReference>
<feature type="transmembrane region" description="Helical" evidence="6">
    <location>
        <begin position="46"/>
        <end position="67"/>
    </location>
</feature>
<dbReference type="InterPro" id="IPR020846">
    <property type="entry name" value="MFS_dom"/>
</dbReference>
<proteinExistence type="predicted"/>
<dbReference type="AlphaFoldDB" id="A0A2S9JQM5"/>
<comment type="caution">
    <text evidence="8">The sequence shown here is derived from an EMBL/GenBank/DDBJ whole genome shotgun (WGS) entry which is preliminary data.</text>
</comment>
<feature type="transmembrane region" description="Helical" evidence="6">
    <location>
        <begin position="226"/>
        <end position="247"/>
    </location>
</feature>
<feature type="transmembrane region" description="Helical" evidence="6">
    <location>
        <begin position="300"/>
        <end position="319"/>
    </location>
</feature>
<dbReference type="InterPro" id="IPR036259">
    <property type="entry name" value="MFS_trans_sf"/>
</dbReference>
<gene>
    <name evidence="8" type="ORF">C5750_10355</name>
</gene>
<keyword evidence="5 6" id="KW-0472">Membrane</keyword>
<keyword evidence="2" id="KW-1003">Cell membrane</keyword>
<protein>
    <submittedName>
        <fullName evidence="8">MFS transporter</fullName>
    </submittedName>
</protein>
<evidence type="ECO:0000256" key="4">
    <source>
        <dbReference type="ARBA" id="ARBA00022989"/>
    </source>
</evidence>
<dbReference type="Gene3D" id="1.20.1250.20">
    <property type="entry name" value="MFS general substrate transporter like domains"/>
    <property type="match status" value="2"/>
</dbReference>
<evidence type="ECO:0000256" key="2">
    <source>
        <dbReference type="ARBA" id="ARBA00022475"/>
    </source>
</evidence>
<evidence type="ECO:0000313" key="9">
    <source>
        <dbReference type="Proteomes" id="UP000238563"/>
    </source>
</evidence>
<dbReference type="CDD" id="cd17319">
    <property type="entry name" value="MFS_ExuT_GudP_like"/>
    <property type="match status" value="1"/>
</dbReference>
<evidence type="ECO:0000256" key="1">
    <source>
        <dbReference type="ARBA" id="ARBA00004651"/>
    </source>
</evidence>
<dbReference type="PROSITE" id="PS50850">
    <property type="entry name" value="MFS"/>
    <property type="match status" value="1"/>
</dbReference>
<feature type="domain" description="Major facilitator superfamily (MFS) profile" evidence="7">
    <location>
        <begin position="9"/>
        <end position="414"/>
    </location>
</feature>
<feature type="transmembrane region" description="Helical" evidence="6">
    <location>
        <begin position="79"/>
        <end position="106"/>
    </location>
</feature>
<dbReference type="InterPro" id="IPR000849">
    <property type="entry name" value="Sugar_P_transporter"/>
</dbReference>
<feature type="transmembrane region" description="Helical" evidence="6">
    <location>
        <begin position="362"/>
        <end position="384"/>
    </location>
</feature>
<feature type="transmembrane region" description="Helical" evidence="6">
    <location>
        <begin position="390"/>
        <end position="410"/>
    </location>
</feature>
<dbReference type="PANTHER" id="PTHR11662">
    <property type="entry name" value="SOLUTE CARRIER FAMILY 17"/>
    <property type="match status" value="1"/>
</dbReference>
<dbReference type="EMBL" id="PVBT01000002">
    <property type="protein sequence ID" value="PRD55538.1"/>
    <property type="molecule type" value="Genomic_DNA"/>
</dbReference>
<dbReference type="GO" id="GO:0005886">
    <property type="term" value="C:plasma membrane"/>
    <property type="evidence" value="ECO:0007669"/>
    <property type="project" value="UniProtKB-SubCell"/>
</dbReference>
<keyword evidence="9" id="KW-1185">Reference proteome</keyword>
<dbReference type="PANTHER" id="PTHR11662:SF399">
    <property type="entry name" value="FI19708P1-RELATED"/>
    <property type="match status" value="1"/>
</dbReference>